<dbReference type="AlphaFoldDB" id="K0TNC6"/>
<dbReference type="eggNOG" id="ENOG502RCMH">
    <property type="taxonomic scope" value="Eukaryota"/>
</dbReference>
<accession>K0TNC6</accession>
<sequence>MEMRRLLLDEVAAIIAGTLSGAKYGLKIRLPHATVMTFLFAKQLTFREKSKTIAKLTAEHATNLAAFVFIYKRSPPGLPELPQHSFLAGAVGGYIVWGRYSSVNYQMILYLASRILVGSIKLAREKGVKPFSWSGASFGNTYPLAAAGIWGTVLYLFEQHPNVLHPSLRRSMDEIYRCTLGRPSG</sequence>
<name>K0TNC6_THAOC</name>
<dbReference type="GO" id="GO:0005778">
    <property type="term" value="C:peroxisomal membrane"/>
    <property type="evidence" value="ECO:0007669"/>
    <property type="project" value="TreeGrafter"/>
</dbReference>
<comment type="caution">
    <text evidence="1">The sequence shown here is derived from an EMBL/GenBank/DDBJ whole genome shotgun (WGS) entry which is preliminary data.</text>
</comment>
<dbReference type="InterPro" id="IPR019531">
    <property type="entry name" value="Pmp4"/>
</dbReference>
<reference evidence="1 2" key="1">
    <citation type="journal article" date="2012" name="Genome Biol.">
        <title>Genome and low-iron response of an oceanic diatom adapted to chronic iron limitation.</title>
        <authorList>
            <person name="Lommer M."/>
            <person name="Specht M."/>
            <person name="Roy A.S."/>
            <person name="Kraemer L."/>
            <person name="Andreson R."/>
            <person name="Gutowska M.A."/>
            <person name="Wolf J."/>
            <person name="Bergner S.V."/>
            <person name="Schilhabel M.B."/>
            <person name="Klostermeier U.C."/>
            <person name="Beiko R.G."/>
            <person name="Rosenstiel P."/>
            <person name="Hippler M."/>
            <person name="Laroche J."/>
        </authorList>
    </citation>
    <scope>NUCLEOTIDE SEQUENCE [LARGE SCALE GENOMIC DNA]</scope>
    <source>
        <strain evidence="1 2">CCMP1005</strain>
    </source>
</reference>
<organism evidence="1 2">
    <name type="scientific">Thalassiosira oceanica</name>
    <name type="common">Marine diatom</name>
    <dbReference type="NCBI Taxonomy" id="159749"/>
    <lineage>
        <taxon>Eukaryota</taxon>
        <taxon>Sar</taxon>
        <taxon>Stramenopiles</taxon>
        <taxon>Ochrophyta</taxon>
        <taxon>Bacillariophyta</taxon>
        <taxon>Coscinodiscophyceae</taxon>
        <taxon>Thalassiosirophycidae</taxon>
        <taxon>Thalassiosirales</taxon>
        <taxon>Thalassiosiraceae</taxon>
        <taxon>Thalassiosira</taxon>
    </lineage>
</organism>
<proteinExistence type="predicted"/>
<evidence type="ECO:0008006" key="3">
    <source>
        <dbReference type="Google" id="ProtNLM"/>
    </source>
</evidence>
<evidence type="ECO:0000313" key="1">
    <source>
        <dbReference type="EMBL" id="EJK77026.1"/>
    </source>
</evidence>
<dbReference type="OrthoDB" id="39659at2759"/>
<keyword evidence="2" id="KW-1185">Reference proteome</keyword>
<dbReference type="PANTHER" id="PTHR15460">
    <property type="entry name" value="PEROXISOMAL MEMBRANE PROTEIN 4"/>
    <property type="match status" value="1"/>
</dbReference>
<dbReference type="OMA" id="IQGMVKR"/>
<evidence type="ECO:0000313" key="2">
    <source>
        <dbReference type="Proteomes" id="UP000266841"/>
    </source>
</evidence>
<gene>
    <name evidence="1" type="ORF">THAOC_01167</name>
</gene>
<protein>
    <recommendedName>
        <fullName evidence="3">Peroxisomal membrane protein 4</fullName>
    </recommendedName>
</protein>
<dbReference type="EMBL" id="AGNL01001391">
    <property type="protein sequence ID" value="EJK77026.1"/>
    <property type="molecule type" value="Genomic_DNA"/>
</dbReference>
<dbReference type="PANTHER" id="PTHR15460:SF3">
    <property type="entry name" value="PEROXISOMAL MEMBRANE PROTEIN 4"/>
    <property type="match status" value="1"/>
</dbReference>
<dbReference type="Proteomes" id="UP000266841">
    <property type="component" value="Unassembled WGS sequence"/>
</dbReference>